<keyword evidence="3" id="KW-0732">Signal</keyword>
<name>A0ABQ0LCH7_MYCCL</name>
<organism evidence="4 5">
    <name type="scientific">Mycena chlorophos</name>
    <name type="common">Agaric fungus</name>
    <name type="synonym">Agaricus chlorophos</name>
    <dbReference type="NCBI Taxonomy" id="658473"/>
    <lineage>
        <taxon>Eukaryota</taxon>
        <taxon>Fungi</taxon>
        <taxon>Dikarya</taxon>
        <taxon>Basidiomycota</taxon>
        <taxon>Agaricomycotina</taxon>
        <taxon>Agaricomycetes</taxon>
        <taxon>Agaricomycetidae</taxon>
        <taxon>Agaricales</taxon>
        <taxon>Marasmiineae</taxon>
        <taxon>Mycenaceae</taxon>
        <taxon>Mycena</taxon>
    </lineage>
</organism>
<protein>
    <submittedName>
        <fullName evidence="4">Uncharacterized protein</fullName>
    </submittedName>
</protein>
<dbReference type="EMBL" id="DF844984">
    <property type="protein sequence ID" value="GAT48846.1"/>
    <property type="molecule type" value="Genomic_DNA"/>
</dbReference>
<dbReference type="Proteomes" id="UP000815677">
    <property type="component" value="Unassembled WGS sequence"/>
</dbReference>
<reference evidence="4" key="1">
    <citation type="submission" date="2014-09" db="EMBL/GenBank/DDBJ databases">
        <title>Genome sequence of the luminous mushroom Mycena chlorophos for searching fungal bioluminescence genes.</title>
        <authorList>
            <person name="Tanaka Y."/>
            <person name="Kasuga D."/>
            <person name="Oba Y."/>
            <person name="Hase S."/>
            <person name="Sato K."/>
            <person name="Oba Y."/>
            <person name="Sakakibara Y."/>
        </authorList>
    </citation>
    <scope>NUCLEOTIDE SEQUENCE</scope>
</reference>
<feature type="compositionally biased region" description="Pro residues" evidence="1">
    <location>
        <begin position="268"/>
        <end position="281"/>
    </location>
</feature>
<keyword evidence="5" id="KW-1185">Reference proteome</keyword>
<feature type="signal peptide" evidence="3">
    <location>
        <begin position="1"/>
        <end position="22"/>
    </location>
</feature>
<gene>
    <name evidence="4" type="ORF">MCHLO_06218</name>
</gene>
<accession>A0ABQ0LCH7</accession>
<sequence>MHRRRGPLHICWLHLFVGRAAALFRHGNEHFFWDDVPAMATCQTATLSWTLSNTSGLEDSEMAIFIANSSINPSPGPTNGRGPIDGALFGRRCRNSTASSLLAVSRRITPGFIHPSAGSFVWSSVNVSEGWYMLLADLPESGLLRRSPTFFVTNGTDVSCLVANNQQTPASGFVASTHEPFATMSFSSSPSATLTQPSAASPLSGTMSLTAGAASSTSAPLRVGIVAGGVLGGMAAIACGIALCLFVGRRSAKQRRWAILPGRWEKPSPSPDNGPTSPPILHPEYPDDRLRPFGGVARSNSITSEASYATFSTSNGLPSPSMGRNDWSFTTAPSPAYASGASLELADDTLSALASVQDYNAVDPSLRSQPSFAPLIPHPYAQVI</sequence>
<proteinExistence type="predicted"/>
<feature type="chain" id="PRO_5046100593" evidence="3">
    <location>
        <begin position="23"/>
        <end position="384"/>
    </location>
</feature>
<evidence type="ECO:0000256" key="1">
    <source>
        <dbReference type="SAM" id="MobiDB-lite"/>
    </source>
</evidence>
<keyword evidence="2" id="KW-1133">Transmembrane helix</keyword>
<keyword evidence="2" id="KW-0472">Membrane</keyword>
<evidence type="ECO:0000256" key="3">
    <source>
        <dbReference type="SAM" id="SignalP"/>
    </source>
</evidence>
<keyword evidence="2" id="KW-0812">Transmembrane</keyword>
<feature type="transmembrane region" description="Helical" evidence="2">
    <location>
        <begin position="225"/>
        <end position="247"/>
    </location>
</feature>
<evidence type="ECO:0000313" key="5">
    <source>
        <dbReference type="Proteomes" id="UP000815677"/>
    </source>
</evidence>
<evidence type="ECO:0000313" key="4">
    <source>
        <dbReference type="EMBL" id="GAT48846.1"/>
    </source>
</evidence>
<evidence type="ECO:0000256" key="2">
    <source>
        <dbReference type="SAM" id="Phobius"/>
    </source>
</evidence>
<feature type="region of interest" description="Disordered" evidence="1">
    <location>
        <begin position="262"/>
        <end position="296"/>
    </location>
</feature>